<dbReference type="Gene3D" id="3.10.20.90">
    <property type="entry name" value="Phosphatidylinositol 3-kinase Catalytic Subunit, Chain A, domain 1"/>
    <property type="match status" value="1"/>
</dbReference>
<protein>
    <recommendedName>
        <fullName evidence="1">UBX domain-containing protein</fullName>
    </recommendedName>
</protein>
<dbReference type="InterPro" id="IPR044232">
    <property type="entry name" value="PUX1"/>
</dbReference>
<dbReference type="OrthoDB" id="440781at2759"/>
<reference evidence="2" key="1">
    <citation type="submission" date="2017-07" db="EMBL/GenBank/DDBJ databases">
        <title>Taro Niue Genome Assembly and Annotation.</title>
        <authorList>
            <person name="Atibalentja N."/>
            <person name="Keating K."/>
            <person name="Fields C.J."/>
        </authorList>
    </citation>
    <scope>NUCLEOTIDE SEQUENCE</scope>
    <source>
        <strain evidence="2">Niue_2</strain>
        <tissue evidence="2">Leaf</tissue>
    </source>
</reference>
<sequence length="178" mass="19753">MLAITTPVGFPKKRRRLSESSPTREDVEGANQRTVAAVAAFLGRRVRVFLNPRLWGNSGGGPAAPLMTGTPTVVIRVIFPDGYVMEARFGRCETVQQLVDLARRAVRRPDLPFYLYTAPPKQRIVDMGVDFRSAGLVPGANVYFCWELPPDAEGARLGPCLRDEVRLLQWLDLNMGNV</sequence>
<dbReference type="PROSITE" id="PS50033">
    <property type="entry name" value="UBX"/>
    <property type="match status" value="1"/>
</dbReference>
<evidence type="ECO:0000313" key="3">
    <source>
        <dbReference type="Proteomes" id="UP000652761"/>
    </source>
</evidence>
<dbReference type="EMBL" id="NMUH01010351">
    <property type="protein sequence ID" value="MQM20905.1"/>
    <property type="molecule type" value="Genomic_DNA"/>
</dbReference>
<accession>A0A843XPK4</accession>
<proteinExistence type="predicted"/>
<dbReference type="PANTHER" id="PTHR47557:SF2">
    <property type="entry name" value="PLANT UBX DOMAIN-CONTAINING PROTEIN 1"/>
    <property type="match status" value="1"/>
</dbReference>
<dbReference type="CDD" id="cd16118">
    <property type="entry name" value="UBX2_UBXN9"/>
    <property type="match status" value="1"/>
</dbReference>
<evidence type="ECO:0000259" key="1">
    <source>
        <dbReference type="PROSITE" id="PS50033"/>
    </source>
</evidence>
<dbReference type="PANTHER" id="PTHR47557">
    <property type="entry name" value="PLANT UBX DOMAIN-CONTAINING PROTEIN 1"/>
    <property type="match status" value="1"/>
</dbReference>
<gene>
    <name evidence="2" type="ORF">Taro_053935</name>
</gene>
<dbReference type="GO" id="GO:0051117">
    <property type="term" value="F:ATPase binding"/>
    <property type="evidence" value="ECO:0007669"/>
    <property type="project" value="InterPro"/>
</dbReference>
<keyword evidence="3" id="KW-1185">Reference proteome</keyword>
<feature type="domain" description="UBX" evidence="1">
    <location>
        <begin position="68"/>
        <end position="144"/>
    </location>
</feature>
<dbReference type="InterPro" id="IPR001012">
    <property type="entry name" value="UBX_dom"/>
</dbReference>
<dbReference type="Proteomes" id="UP000652761">
    <property type="component" value="Unassembled WGS sequence"/>
</dbReference>
<name>A0A843XPK4_COLES</name>
<dbReference type="AlphaFoldDB" id="A0A843XPK4"/>
<evidence type="ECO:0000313" key="2">
    <source>
        <dbReference type="EMBL" id="MQM20905.1"/>
    </source>
</evidence>
<organism evidence="2 3">
    <name type="scientific">Colocasia esculenta</name>
    <name type="common">Wild taro</name>
    <name type="synonym">Arum esculentum</name>
    <dbReference type="NCBI Taxonomy" id="4460"/>
    <lineage>
        <taxon>Eukaryota</taxon>
        <taxon>Viridiplantae</taxon>
        <taxon>Streptophyta</taxon>
        <taxon>Embryophyta</taxon>
        <taxon>Tracheophyta</taxon>
        <taxon>Spermatophyta</taxon>
        <taxon>Magnoliopsida</taxon>
        <taxon>Liliopsida</taxon>
        <taxon>Araceae</taxon>
        <taxon>Aroideae</taxon>
        <taxon>Colocasieae</taxon>
        <taxon>Colocasia</taxon>
    </lineage>
</organism>
<comment type="caution">
    <text evidence="2">The sequence shown here is derived from an EMBL/GenBank/DDBJ whole genome shotgun (WGS) entry which is preliminary data.</text>
</comment>
<dbReference type="SUPFAM" id="SSF54236">
    <property type="entry name" value="Ubiquitin-like"/>
    <property type="match status" value="1"/>
</dbReference>
<dbReference type="GO" id="GO:0032984">
    <property type="term" value="P:protein-containing complex disassembly"/>
    <property type="evidence" value="ECO:0007669"/>
    <property type="project" value="InterPro"/>
</dbReference>
<dbReference type="InterPro" id="IPR029071">
    <property type="entry name" value="Ubiquitin-like_domsf"/>
</dbReference>